<reference evidence="2 3" key="1">
    <citation type="journal article" date="2023" name="Plants (Basel)">
        <title>Bridging the Gap: Combining Genomics and Transcriptomics Approaches to Understand Stylosanthes scabra, an Orphan Legume from the Brazilian Caatinga.</title>
        <authorList>
            <person name="Ferreira-Neto J.R.C."/>
            <person name="da Silva M.D."/>
            <person name="Binneck E."/>
            <person name="de Melo N.F."/>
            <person name="da Silva R.H."/>
            <person name="de Melo A.L.T.M."/>
            <person name="Pandolfi V."/>
            <person name="Bustamante F.O."/>
            <person name="Brasileiro-Vidal A.C."/>
            <person name="Benko-Iseppon A.M."/>
        </authorList>
    </citation>
    <scope>NUCLEOTIDE SEQUENCE [LARGE SCALE GENOMIC DNA]</scope>
    <source>
        <tissue evidence="2">Leaves</tissue>
    </source>
</reference>
<sequence>MAGRQGEERDLDINRLDRSHHVVEAIGFQGQKCYRRIFFSTVIPPTAPPTPTWPHSHPTPPPASRPPPTPTAPTFPPSPSPDIARPQSCHPASRRQSFHLTSSSSRVYWPGSPPHLQSSSSSHEAHMRIAFCRSHSPPACIDIACPPLLAAHVASRPSPSSLVNGAA</sequence>
<proteinExistence type="predicted"/>
<dbReference type="Proteomes" id="UP001341840">
    <property type="component" value="Unassembled WGS sequence"/>
</dbReference>
<evidence type="ECO:0000313" key="2">
    <source>
        <dbReference type="EMBL" id="MED6137268.1"/>
    </source>
</evidence>
<keyword evidence="3" id="KW-1185">Reference proteome</keyword>
<organism evidence="2 3">
    <name type="scientific">Stylosanthes scabra</name>
    <dbReference type="NCBI Taxonomy" id="79078"/>
    <lineage>
        <taxon>Eukaryota</taxon>
        <taxon>Viridiplantae</taxon>
        <taxon>Streptophyta</taxon>
        <taxon>Embryophyta</taxon>
        <taxon>Tracheophyta</taxon>
        <taxon>Spermatophyta</taxon>
        <taxon>Magnoliopsida</taxon>
        <taxon>eudicotyledons</taxon>
        <taxon>Gunneridae</taxon>
        <taxon>Pentapetalae</taxon>
        <taxon>rosids</taxon>
        <taxon>fabids</taxon>
        <taxon>Fabales</taxon>
        <taxon>Fabaceae</taxon>
        <taxon>Papilionoideae</taxon>
        <taxon>50 kb inversion clade</taxon>
        <taxon>dalbergioids sensu lato</taxon>
        <taxon>Dalbergieae</taxon>
        <taxon>Pterocarpus clade</taxon>
        <taxon>Stylosanthes</taxon>
    </lineage>
</organism>
<evidence type="ECO:0000256" key="1">
    <source>
        <dbReference type="SAM" id="MobiDB-lite"/>
    </source>
</evidence>
<protein>
    <submittedName>
        <fullName evidence="2">Uncharacterized protein</fullName>
    </submittedName>
</protein>
<gene>
    <name evidence="2" type="ORF">PIB30_063544</name>
</gene>
<evidence type="ECO:0000313" key="3">
    <source>
        <dbReference type="Proteomes" id="UP001341840"/>
    </source>
</evidence>
<comment type="caution">
    <text evidence="2">The sequence shown here is derived from an EMBL/GenBank/DDBJ whole genome shotgun (WGS) entry which is preliminary data.</text>
</comment>
<dbReference type="EMBL" id="JASCZI010061021">
    <property type="protein sequence ID" value="MED6137268.1"/>
    <property type="molecule type" value="Genomic_DNA"/>
</dbReference>
<name>A0ABU6SMV2_9FABA</name>
<feature type="region of interest" description="Disordered" evidence="1">
    <location>
        <begin position="49"/>
        <end position="104"/>
    </location>
</feature>
<feature type="compositionally biased region" description="Pro residues" evidence="1">
    <location>
        <begin position="49"/>
        <end position="80"/>
    </location>
</feature>
<accession>A0ABU6SMV2</accession>